<evidence type="ECO:0000256" key="1">
    <source>
        <dbReference type="SAM" id="Phobius"/>
    </source>
</evidence>
<organism evidence="2 3">
    <name type="scientific">Pilimelia columellifera subsp. columellifera</name>
    <dbReference type="NCBI Taxonomy" id="706583"/>
    <lineage>
        <taxon>Bacteria</taxon>
        <taxon>Bacillati</taxon>
        <taxon>Actinomycetota</taxon>
        <taxon>Actinomycetes</taxon>
        <taxon>Micromonosporales</taxon>
        <taxon>Micromonosporaceae</taxon>
        <taxon>Pilimelia</taxon>
    </lineage>
</organism>
<feature type="transmembrane region" description="Helical" evidence="1">
    <location>
        <begin position="96"/>
        <end position="114"/>
    </location>
</feature>
<keyword evidence="1" id="KW-0812">Transmembrane</keyword>
<evidence type="ECO:0000313" key="3">
    <source>
        <dbReference type="Proteomes" id="UP001499978"/>
    </source>
</evidence>
<feature type="transmembrane region" description="Helical" evidence="1">
    <location>
        <begin position="121"/>
        <end position="139"/>
    </location>
</feature>
<evidence type="ECO:0000313" key="2">
    <source>
        <dbReference type="EMBL" id="GAA2513582.1"/>
    </source>
</evidence>
<feature type="transmembrane region" description="Helical" evidence="1">
    <location>
        <begin position="259"/>
        <end position="280"/>
    </location>
</feature>
<gene>
    <name evidence="2" type="ORF">GCM10010201_06690</name>
</gene>
<reference evidence="3" key="1">
    <citation type="journal article" date="2019" name="Int. J. Syst. Evol. Microbiol.">
        <title>The Global Catalogue of Microorganisms (GCM) 10K type strain sequencing project: providing services to taxonomists for standard genome sequencing and annotation.</title>
        <authorList>
            <consortium name="The Broad Institute Genomics Platform"/>
            <consortium name="The Broad Institute Genome Sequencing Center for Infectious Disease"/>
            <person name="Wu L."/>
            <person name="Ma J."/>
        </authorList>
    </citation>
    <scope>NUCLEOTIDE SEQUENCE [LARGE SCALE GENOMIC DNA]</scope>
    <source>
        <strain evidence="3">JCM 3367</strain>
    </source>
</reference>
<protein>
    <submittedName>
        <fullName evidence="2">DUF2079 domain-containing protein</fullName>
    </submittedName>
</protein>
<dbReference type="InterPro" id="IPR018650">
    <property type="entry name" value="STSV1_Orf64"/>
</dbReference>
<comment type="caution">
    <text evidence="2">The sequence shown here is derived from an EMBL/GenBank/DDBJ whole genome shotgun (WGS) entry which is preliminary data.</text>
</comment>
<keyword evidence="1" id="KW-1133">Transmembrane helix</keyword>
<dbReference type="EMBL" id="BAAARY010000002">
    <property type="protein sequence ID" value="GAA2513582.1"/>
    <property type="molecule type" value="Genomic_DNA"/>
</dbReference>
<feature type="transmembrane region" description="Helical" evidence="1">
    <location>
        <begin position="350"/>
        <end position="367"/>
    </location>
</feature>
<keyword evidence="3" id="KW-1185">Reference proteome</keyword>
<feature type="transmembrane region" description="Helical" evidence="1">
    <location>
        <begin position="177"/>
        <end position="199"/>
    </location>
</feature>
<dbReference type="Proteomes" id="UP001499978">
    <property type="component" value="Unassembled WGS sequence"/>
</dbReference>
<feature type="transmembrane region" description="Helical" evidence="1">
    <location>
        <begin position="205"/>
        <end position="225"/>
    </location>
</feature>
<name>A0ABP6AEI1_9ACTN</name>
<dbReference type="RefSeq" id="WP_344168011.1">
    <property type="nucleotide sequence ID" value="NZ_BAAARY010000002.1"/>
</dbReference>
<dbReference type="Pfam" id="PF09852">
    <property type="entry name" value="DUF2079"/>
    <property type="match status" value="1"/>
</dbReference>
<sequence>MTDSQPKLDLRRARLTTGALCVVFFALYSAVSLLRFANLGASGYDLGIFTQAVRAYAEGRAPIAELKADGYHLLGDHFHPVLALLAPFYKLFPTPATLLVGQALLFAVAVWPITRVAMQRLGLVLGAAVGAAFGLSFGAQQAVLFDFHEIAFSVPLLAFSVSALLQRRWLPATLWALPMLLVKEDQFLIIAAIGAYIFWEGGRRVGAMLAVGAAAAGALTLFVIIPSFNVEGQYDYLNSVAPESNGLLRLLVPREKWELLFILFAITAFVAARSPLALLVALPLAARFWAVKPAYWSTEYQYNAILMPVLFAAFLDGLGRLQRDQWWRRAVARVRIGRLRGNWLGEGSRLSLVAVAALLAIAVGWTVEEQPIGQLARPATWEAPRNAAEVRYVLASVPDGASVAADNLVAPYLVTRAQVYLFPDALVMGTRPAWVLVKDDPGGWPISPKEYAKHVAALPGQGYIAQIHSAGLRLYRLTRPTVGVTPVAQ</sequence>
<accession>A0ABP6AEI1</accession>
<feature type="transmembrane region" description="Helical" evidence="1">
    <location>
        <begin position="15"/>
        <end position="37"/>
    </location>
</feature>
<keyword evidence="1" id="KW-0472">Membrane</keyword>
<proteinExistence type="predicted"/>